<reference evidence="1 2" key="1">
    <citation type="submission" date="2020-09" db="EMBL/GenBank/DDBJ databases">
        <title>Sinomicrobium weinanense sp. nov., a halophilic bacteria isolated from saline-alkali soil.</title>
        <authorList>
            <person name="Wu P."/>
            <person name="Ren H."/>
            <person name="Mei Y."/>
            <person name="Liang Y."/>
            <person name="Chen Z."/>
        </authorList>
    </citation>
    <scope>NUCLEOTIDE SEQUENCE [LARGE SCALE GENOMIC DNA]</scope>
    <source>
        <strain evidence="1 2">FJxs</strain>
    </source>
</reference>
<keyword evidence="2" id="KW-1185">Reference proteome</keyword>
<dbReference type="InterPro" id="IPR032774">
    <property type="entry name" value="WG_beta_rep"/>
</dbReference>
<gene>
    <name evidence="1" type="ORF">IBL28_04610</name>
</gene>
<organism evidence="1 2">
    <name type="scientific">Sinomicrobium weinanense</name>
    <dbReference type="NCBI Taxonomy" id="2842200"/>
    <lineage>
        <taxon>Bacteria</taxon>
        <taxon>Pseudomonadati</taxon>
        <taxon>Bacteroidota</taxon>
        <taxon>Flavobacteriia</taxon>
        <taxon>Flavobacteriales</taxon>
        <taxon>Flavobacteriaceae</taxon>
        <taxon>Sinomicrobium</taxon>
    </lineage>
</organism>
<dbReference type="AlphaFoldDB" id="A0A926JQ43"/>
<dbReference type="PANTHER" id="PTHR37841">
    <property type="entry name" value="GLR2918 PROTEIN"/>
    <property type="match status" value="1"/>
</dbReference>
<dbReference type="RefSeq" id="WP_187964389.1">
    <property type="nucleotide sequence ID" value="NZ_JACVDC010000007.1"/>
</dbReference>
<name>A0A926JQ43_9FLAO</name>
<evidence type="ECO:0000313" key="1">
    <source>
        <dbReference type="EMBL" id="MBC9795237.1"/>
    </source>
</evidence>
<evidence type="ECO:0000313" key="2">
    <source>
        <dbReference type="Proteomes" id="UP000653730"/>
    </source>
</evidence>
<dbReference type="PANTHER" id="PTHR37841:SF1">
    <property type="entry name" value="DUF3298 DOMAIN-CONTAINING PROTEIN"/>
    <property type="match status" value="1"/>
</dbReference>
<sequence>MKHLFMSNRFLKITIPNPITIFLLWIAVIPAQAQELFSTYGNCAQSTYGYIHIKDSTQNIVPIYCNAGNFFNGLASVKKNGKWGFIDAHNKEAIAFQYDYARDFKSGQAIVQQGEFYGVVNPQGEFVIPPNYYDLKPYELVGKRYYISRDSTFFAGIIDENGKEILPHQYTYVMEFEGFVSMGSPRLYKNIPFYTMYREVDTSQGSFYEQFKANPYHFSPDKGHQEIYDNNFNQLASRKITSYREEFNTDELTSIDNYLEDHQGTDVHQKRVAIRQLLESQEEYKPKTGNAAPKNFPSTEEELNQYMAQMGYEKFSDENGKTGIKKHGKIILPAEFNLVKWWGAVLPDLSKEHILYLKEQYAGKYSSEENDLFELFCILAGNQEKGAVYTMKGEKVFELGKNSFIDTNPIGFVCQTTERDTLQQLTQYKTRLINWKGQPILPTDNYPIVKVLNKRYLLTKRIKEAEQGTEELIGLYNASGKTIIPEGTFAFIEPFPEIPDFYLAEKPTLSPTIPGEQKDSAHKNKHFAIIKVEGDTYSITNEFNASMVYPLFLGTENDMLKYRIEKED</sequence>
<dbReference type="Proteomes" id="UP000653730">
    <property type="component" value="Unassembled WGS sequence"/>
</dbReference>
<proteinExistence type="predicted"/>
<comment type="caution">
    <text evidence="1">The sequence shown here is derived from an EMBL/GenBank/DDBJ whole genome shotgun (WGS) entry which is preliminary data.</text>
</comment>
<dbReference type="Pfam" id="PF14903">
    <property type="entry name" value="WG_beta_rep"/>
    <property type="match status" value="3"/>
</dbReference>
<protein>
    <submittedName>
        <fullName evidence="1">WG repeat-containing protein</fullName>
    </submittedName>
</protein>
<accession>A0A926JQ43</accession>
<dbReference type="EMBL" id="JACVDC010000007">
    <property type="protein sequence ID" value="MBC9795237.1"/>
    <property type="molecule type" value="Genomic_DNA"/>
</dbReference>